<evidence type="ECO:0000313" key="11">
    <source>
        <dbReference type="Proteomes" id="UP001291309"/>
    </source>
</evidence>
<feature type="transmembrane region" description="Helical" evidence="8">
    <location>
        <begin position="184"/>
        <end position="204"/>
    </location>
</feature>
<dbReference type="GO" id="GO:0016757">
    <property type="term" value="F:glycosyltransferase activity"/>
    <property type="evidence" value="ECO:0007669"/>
    <property type="project" value="UniProtKB-KW"/>
</dbReference>
<feature type="transmembrane region" description="Helical" evidence="8">
    <location>
        <begin position="262"/>
        <end position="279"/>
    </location>
</feature>
<evidence type="ECO:0000256" key="4">
    <source>
        <dbReference type="ARBA" id="ARBA00022679"/>
    </source>
</evidence>
<comment type="subcellular location">
    <subcellularLocation>
        <location evidence="1">Cell membrane</location>
        <topology evidence="1">Multi-pass membrane protein</topology>
    </subcellularLocation>
</comment>
<keyword evidence="2" id="KW-1003">Cell membrane</keyword>
<keyword evidence="6 8" id="KW-1133">Transmembrane helix</keyword>
<dbReference type="RefSeq" id="WP_321545206.1">
    <property type="nucleotide sequence ID" value="NZ_JAXIVS010000002.1"/>
</dbReference>
<evidence type="ECO:0000256" key="7">
    <source>
        <dbReference type="ARBA" id="ARBA00023136"/>
    </source>
</evidence>
<dbReference type="EC" id="2.4.-.-" evidence="10"/>
<gene>
    <name evidence="10" type="ORF">SYV04_08830</name>
</gene>
<feature type="transmembrane region" description="Helical" evidence="8">
    <location>
        <begin position="63"/>
        <end position="83"/>
    </location>
</feature>
<sequence length="496" mass="54317">MLPVLALGTVALHLLFAGRYGYFRDELYFLVCGQRLDWGYVDQPPLIAVAARLAASLFGESLVGIRTLPALAAGGLVALTGWLTRRLGGGTFAMALAGVAVALAPFNLFAGHTLTMNAFEPLFWMGCAALLVEMIRTDARRPWLAMGALIGVGVLNKHSMGFFAVSLALGLLLTPERRLMRSRWLAFGAVLATVHVLPHVLWQWRHGLPMLELLRNGQLYKNAPFALGEFLSGQVLLLHPLFFALSLVGLLALVFSRALRPYRALGLGFLVLLGLYILMKAKAYYMAPAYPMLVAAGAGVLERAVRRPLPRAAVLTGALAGGALLLPLTLPVLPVERFIAYQRALGLEPPRTERHRMGVLPQHYADQHGWRELVAAVAEVYHRLSPEEQARTMIFAQNYGEAGAVDWLGRAHGLPPARSGHNHYFLWGPGDTEPEVLIIIGGDAEDHAQACSQLEVASRLAPNPYVMPYEDQLPLYLCRGLKAPMATLWPKVKHYQ</sequence>
<feature type="transmembrane region" description="Helical" evidence="8">
    <location>
        <begin position="313"/>
        <end position="333"/>
    </location>
</feature>
<protein>
    <submittedName>
        <fullName evidence="10">Glycosyltransferase family 39 protein</fullName>
        <ecNumber evidence="10">2.4.-.-</ecNumber>
    </submittedName>
</protein>
<keyword evidence="7 8" id="KW-0472">Membrane</keyword>
<evidence type="ECO:0000256" key="3">
    <source>
        <dbReference type="ARBA" id="ARBA00022676"/>
    </source>
</evidence>
<keyword evidence="5 8" id="KW-0812">Transmembrane</keyword>
<keyword evidence="4 10" id="KW-0808">Transferase</keyword>
<keyword evidence="11" id="KW-1185">Reference proteome</keyword>
<organism evidence="10 11">
    <name type="scientific">Hyalangium rubrum</name>
    <dbReference type="NCBI Taxonomy" id="3103134"/>
    <lineage>
        <taxon>Bacteria</taxon>
        <taxon>Pseudomonadati</taxon>
        <taxon>Myxococcota</taxon>
        <taxon>Myxococcia</taxon>
        <taxon>Myxococcales</taxon>
        <taxon>Cystobacterineae</taxon>
        <taxon>Archangiaceae</taxon>
        <taxon>Hyalangium</taxon>
    </lineage>
</organism>
<dbReference type="InterPro" id="IPR050297">
    <property type="entry name" value="LipidA_mod_glycosyltrf_83"/>
</dbReference>
<dbReference type="PANTHER" id="PTHR33908:SF11">
    <property type="entry name" value="MEMBRANE PROTEIN"/>
    <property type="match status" value="1"/>
</dbReference>
<evidence type="ECO:0000256" key="8">
    <source>
        <dbReference type="SAM" id="Phobius"/>
    </source>
</evidence>
<feature type="transmembrane region" description="Helical" evidence="8">
    <location>
        <begin position="90"/>
        <end position="110"/>
    </location>
</feature>
<evidence type="ECO:0000256" key="2">
    <source>
        <dbReference type="ARBA" id="ARBA00022475"/>
    </source>
</evidence>
<evidence type="ECO:0000256" key="6">
    <source>
        <dbReference type="ARBA" id="ARBA00022989"/>
    </source>
</evidence>
<feature type="transmembrane region" description="Helical" evidence="8">
    <location>
        <begin position="236"/>
        <end position="255"/>
    </location>
</feature>
<accession>A0ABU5GZ88</accession>
<evidence type="ECO:0000256" key="5">
    <source>
        <dbReference type="ARBA" id="ARBA00022692"/>
    </source>
</evidence>
<dbReference type="PANTHER" id="PTHR33908">
    <property type="entry name" value="MANNOSYLTRANSFERASE YKCB-RELATED"/>
    <property type="match status" value="1"/>
</dbReference>
<dbReference type="EMBL" id="JAXIVS010000002">
    <property type="protein sequence ID" value="MDY7226488.1"/>
    <property type="molecule type" value="Genomic_DNA"/>
</dbReference>
<dbReference type="Proteomes" id="UP001291309">
    <property type="component" value="Unassembled WGS sequence"/>
</dbReference>
<evidence type="ECO:0000256" key="1">
    <source>
        <dbReference type="ARBA" id="ARBA00004651"/>
    </source>
</evidence>
<comment type="caution">
    <text evidence="10">The sequence shown here is derived from an EMBL/GenBank/DDBJ whole genome shotgun (WGS) entry which is preliminary data.</text>
</comment>
<dbReference type="InterPro" id="IPR038731">
    <property type="entry name" value="RgtA/B/C-like"/>
</dbReference>
<feature type="transmembrane region" description="Helical" evidence="8">
    <location>
        <begin position="143"/>
        <end position="172"/>
    </location>
</feature>
<proteinExistence type="predicted"/>
<keyword evidence="3 10" id="KW-0328">Glycosyltransferase</keyword>
<reference evidence="10 11" key="1">
    <citation type="submission" date="2023-12" db="EMBL/GenBank/DDBJ databases">
        <title>the genome sequence of Hyalangium sp. s54d21.</title>
        <authorList>
            <person name="Zhang X."/>
        </authorList>
    </citation>
    <scope>NUCLEOTIDE SEQUENCE [LARGE SCALE GENOMIC DNA]</scope>
    <source>
        <strain evidence="11">s54d21</strain>
    </source>
</reference>
<feature type="domain" description="Glycosyltransferase RgtA/B/C/D-like" evidence="9">
    <location>
        <begin position="42"/>
        <end position="202"/>
    </location>
</feature>
<name>A0ABU5GZ88_9BACT</name>
<evidence type="ECO:0000259" key="9">
    <source>
        <dbReference type="Pfam" id="PF13231"/>
    </source>
</evidence>
<feature type="transmembrane region" description="Helical" evidence="8">
    <location>
        <begin position="285"/>
        <end position="301"/>
    </location>
</feature>
<dbReference type="Pfam" id="PF13231">
    <property type="entry name" value="PMT_2"/>
    <property type="match status" value="1"/>
</dbReference>
<evidence type="ECO:0000313" key="10">
    <source>
        <dbReference type="EMBL" id="MDY7226488.1"/>
    </source>
</evidence>